<dbReference type="Pfam" id="PF02770">
    <property type="entry name" value="Acyl-CoA_dh_M"/>
    <property type="match status" value="1"/>
</dbReference>
<gene>
    <name evidence="8" type="ORF">AQJ64_39910</name>
</gene>
<keyword evidence="3 5" id="KW-0274">FAD</keyword>
<evidence type="ECO:0000313" key="9">
    <source>
        <dbReference type="Proteomes" id="UP000052982"/>
    </source>
</evidence>
<dbReference type="InterPro" id="IPR050741">
    <property type="entry name" value="Acyl-CoA_dehydrogenase"/>
</dbReference>
<comment type="caution">
    <text evidence="8">The sequence shown here is derived from an EMBL/GenBank/DDBJ whole genome shotgun (WGS) entry which is preliminary data.</text>
</comment>
<dbReference type="OrthoDB" id="4161535at2"/>
<proteinExistence type="inferred from homology"/>
<dbReference type="InterPro" id="IPR006091">
    <property type="entry name" value="Acyl-CoA_Oxase/DH_mid-dom"/>
</dbReference>
<dbReference type="GO" id="GO:0003995">
    <property type="term" value="F:acyl-CoA dehydrogenase activity"/>
    <property type="evidence" value="ECO:0007669"/>
    <property type="project" value="TreeGrafter"/>
</dbReference>
<dbReference type="Proteomes" id="UP000052982">
    <property type="component" value="Unassembled WGS sequence"/>
</dbReference>
<keyword evidence="4 5" id="KW-0560">Oxidoreductase</keyword>
<dbReference type="InterPro" id="IPR046373">
    <property type="entry name" value="Acyl-CoA_Oxase/DH_mid-dom_sf"/>
</dbReference>
<dbReference type="EMBL" id="LMWW01000070">
    <property type="protein sequence ID" value="KUN76060.1"/>
    <property type="molecule type" value="Genomic_DNA"/>
</dbReference>
<reference evidence="8 9" key="1">
    <citation type="submission" date="2015-10" db="EMBL/GenBank/DDBJ databases">
        <title>Draft genome sequence of Streptomyces griseoruber DSM 40281, type strain for the species Streptomyces griseoruber.</title>
        <authorList>
            <person name="Ruckert C."/>
            <person name="Winkler A."/>
            <person name="Kalinowski J."/>
            <person name="Kampfer P."/>
            <person name="Glaeser S."/>
        </authorList>
    </citation>
    <scope>NUCLEOTIDE SEQUENCE [LARGE SCALE GENOMIC DNA]</scope>
    <source>
        <strain evidence="8 9">DSM 40281</strain>
    </source>
</reference>
<evidence type="ECO:0000256" key="3">
    <source>
        <dbReference type="ARBA" id="ARBA00022827"/>
    </source>
</evidence>
<dbReference type="GO" id="GO:0033539">
    <property type="term" value="P:fatty acid beta-oxidation using acyl-CoA dehydrogenase"/>
    <property type="evidence" value="ECO:0007669"/>
    <property type="project" value="TreeGrafter"/>
</dbReference>
<evidence type="ECO:0000256" key="5">
    <source>
        <dbReference type="RuleBase" id="RU362125"/>
    </source>
</evidence>
<dbReference type="InterPro" id="IPR036250">
    <property type="entry name" value="AcylCo_DH-like_C"/>
</dbReference>
<comment type="cofactor">
    <cofactor evidence="5">
        <name>FAD</name>
        <dbReference type="ChEBI" id="CHEBI:57692"/>
    </cofactor>
</comment>
<dbReference type="SUPFAM" id="SSF47203">
    <property type="entry name" value="Acyl-CoA dehydrogenase C-terminal domain-like"/>
    <property type="match status" value="1"/>
</dbReference>
<dbReference type="SUPFAM" id="SSF56645">
    <property type="entry name" value="Acyl-CoA dehydrogenase NM domain-like"/>
    <property type="match status" value="1"/>
</dbReference>
<evidence type="ECO:0000256" key="1">
    <source>
        <dbReference type="ARBA" id="ARBA00009347"/>
    </source>
</evidence>
<protein>
    <submittedName>
        <fullName evidence="8">Acyl-CoA dehydrogenase</fullName>
    </submittedName>
</protein>
<name>A0A101SL86_9ACTN</name>
<dbReference type="PANTHER" id="PTHR48083">
    <property type="entry name" value="MEDIUM-CHAIN SPECIFIC ACYL-COA DEHYDROGENASE, MITOCHONDRIAL-RELATED"/>
    <property type="match status" value="1"/>
</dbReference>
<dbReference type="InterPro" id="IPR009100">
    <property type="entry name" value="AcylCoA_DH/oxidase_NM_dom_sf"/>
</dbReference>
<organism evidence="8 9">
    <name type="scientific">Streptomyces griseoruber</name>
    <dbReference type="NCBI Taxonomy" id="1943"/>
    <lineage>
        <taxon>Bacteria</taxon>
        <taxon>Bacillati</taxon>
        <taxon>Actinomycetota</taxon>
        <taxon>Actinomycetes</taxon>
        <taxon>Kitasatosporales</taxon>
        <taxon>Streptomycetaceae</taxon>
        <taxon>Streptomyces</taxon>
    </lineage>
</organism>
<dbReference type="Pfam" id="PF00441">
    <property type="entry name" value="Acyl-CoA_dh_1"/>
    <property type="match status" value="1"/>
</dbReference>
<keyword evidence="2 5" id="KW-0285">Flavoprotein</keyword>
<feature type="domain" description="Acyl-CoA dehydrogenase/oxidase C-terminal" evidence="6">
    <location>
        <begin position="197"/>
        <end position="340"/>
    </location>
</feature>
<evidence type="ECO:0000259" key="7">
    <source>
        <dbReference type="Pfam" id="PF02770"/>
    </source>
</evidence>
<feature type="domain" description="Acyl-CoA oxidase/dehydrogenase middle" evidence="7">
    <location>
        <begin position="90"/>
        <end position="185"/>
    </location>
</feature>
<evidence type="ECO:0000256" key="4">
    <source>
        <dbReference type="ARBA" id="ARBA00023002"/>
    </source>
</evidence>
<evidence type="ECO:0000256" key="2">
    <source>
        <dbReference type="ARBA" id="ARBA00022630"/>
    </source>
</evidence>
<dbReference type="Gene3D" id="2.40.110.10">
    <property type="entry name" value="Butyryl-CoA Dehydrogenase, subunit A, domain 2"/>
    <property type="match status" value="1"/>
</dbReference>
<dbReference type="PANTHER" id="PTHR48083:SF2">
    <property type="entry name" value="MEDIUM-CHAIN SPECIFIC ACYL-COA DEHYDROGENASE, MITOCHONDRIAL"/>
    <property type="match status" value="1"/>
</dbReference>
<dbReference type="GO" id="GO:0005737">
    <property type="term" value="C:cytoplasm"/>
    <property type="evidence" value="ECO:0007669"/>
    <property type="project" value="TreeGrafter"/>
</dbReference>
<dbReference type="Gene3D" id="1.20.140.10">
    <property type="entry name" value="Butyryl-CoA Dehydrogenase, subunit A, domain 3"/>
    <property type="match status" value="1"/>
</dbReference>
<dbReference type="AlphaFoldDB" id="A0A101SL86"/>
<dbReference type="InterPro" id="IPR009075">
    <property type="entry name" value="AcylCo_DH/oxidase_C"/>
</dbReference>
<evidence type="ECO:0000313" key="8">
    <source>
        <dbReference type="EMBL" id="KUN76060.1"/>
    </source>
</evidence>
<dbReference type="STRING" id="1943.AQJ64_39910"/>
<keyword evidence="9" id="KW-1185">Reference proteome</keyword>
<sequence>MWRALGAAGALSALYAGGNALGPVADPARLGALLRAVDARGDNGATLSVLVQAASALPVLGSGRSGPAPAAPSPVAAAQAQVLAGTAQVALAATDEATAGSDLSGLGTELRIEGDELVVQGGKRWVTNAGTAEYLLVLGRHRPGRHFTSFGWVLVPARTAGVTVRTAATDLLVNAATGHIAFDSVRLPADHLVGRNGRGMAVFARHMSTERLAGAQWAVALTSRVLADTRERLRRRTVDGEPLWHNAAVRQGFAECLVRVTQLRALCDNLAETAAKGQDLSAGALLKSAVGLTVDPVLARCAQLQGADGFAASGAQGIRAEAAVLGIGGGVTELMLAGVADLSEQLLTELRA</sequence>
<accession>A0A101SL86</accession>
<comment type="similarity">
    <text evidence="1 5">Belongs to the acyl-CoA dehydrogenase family.</text>
</comment>
<evidence type="ECO:0000259" key="6">
    <source>
        <dbReference type="Pfam" id="PF00441"/>
    </source>
</evidence>